<dbReference type="InterPro" id="IPR004143">
    <property type="entry name" value="BPL_LPL_catalytic"/>
</dbReference>
<dbReference type="AlphaFoldDB" id="A0A930VAP4"/>
<keyword evidence="2" id="KW-0547">Nucleotide-binding</keyword>
<keyword evidence="1 7" id="KW-0436">Ligase</keyword>
<dbReference type="EMBL" id="JADKPN010000007">
    <property type="protein sequence ID" value="MBF4764044.1"/>
    <property type="molecule type" value="Genomic_DNA"/>
</dbReference>
<dbReference type="InterPro" id="IPR008988">
    <property type="entry name" value="Transcriptional_repressor_C"/>
</dbReference>
<sequence>MSCGTSVPSPGCTDALTWANVVPVTDRPPLDLDRLVTPTDWSVEVLDEAPSTNAVVADRARSGAGEGLVVVAEHQTAGRGRLDRTWETPARSALTVSVLLTPRAPASDWPWLPLLTGYAAALALRRLGAPAALKWPNDVLLEDRKLAGILTERIELAGGPAVVVGIGINVGMTADELPLETATSLAVEGYDVDRTELLSALLERLRTEYDAFERGELGALRTAYAGACATVGREVRVELPTGSTLSGEATGIDEGGRLLVAGPDGVVPVSAGDVVHATIT</sequence>
<dbReference type="Pfam" id="PF02237">
    <property type="entry name" value="BPL_C"/>
    <property type="match status" value="1"/>
</dbReference>
<gene>
    <name evidence="7" type="ORF">ISU07_12990</name>
</gene>
<dbReference type="InterPro" id="IPR045864">
    <property type="entry name" value="aa-tRNA-synth_II/BPL/LPL"/>
</dbReference>
<dbReference type="EC" id="6.3.4.15" evidence="5"/>
<evidence type="ECO:0000313" key="8">
    <source>
        <dbReference type="Proteomes" id="UP000640489"/>
    </source>
</evidence>
<dbReference type="GO" id="GO:0004077">
    <property type="term" value="F:biotin--[biotin carboxyl-carrier protein] ligase activity"/>
    <property type="evidence" value="ECO:0007669"/>
    <property type="project" value="UniProtKB-EC"/>
</dbReference>
<dbReference type="GO" id="GO:0005524">
    <property type="term" value="F:ATP binding"/>
    <property type="evidence" value="ECO:0007669"/>
    <property type="project" value="UniProtKB-KW"/>
</dbReference>
<name>A0A930VAP4_9ACTN</name>
<dbReference type="Gene3D" id="2.30.30.100">
    <property type="match status" value="1"/>
</dbReference>
<evidence type="ECO:0000256" key="2">
    <source>
        <dbReference type="ARBA" id="ARBA00022741"/>
    </source>
</evidence>
<comment type="caution">
    <text evidence="7">The sequence shown here is derived from an EMBL/GenBank/DDBJ whole genome shotgun (WGS) entry which is preliminary data.</text>
</comment>
<accession>A0A930VAP4</accession>
<reference evidence="7" key="1">
    <citation type="submission" date="2020-11" db="EMBL/GenBank/DDBJ databases">
        <title>Nocardioides sp. nov., isolated from Soil of Cynanchum wilfordii Hemsley rhizosphere.</title>
        <authorList>
            <person name="Lee J.-S."/>
            <person name="Suh M.K."/>
            <person name="Kim J.-S."/>
        </authorList>
    </citation>
    <scope>NUCLEOTIDE SEQUENCE</scope>
    <source>
        <strain evidence="7">KCTC 19275</strain>
    </source>
</reference>
<proteinExistence type="predicted"/>
<keyword evidence="4" id="KW-0092">Biotin</keyword>
<evidence type="ECO:0000256" key="4">
    <source>
        <dbReference type="ARBA" id="ARBA00023267"/>
    </source>
</evidence>
<dbReference type="InterPro" id="IPR003142">
    <property type="entry name" value="BPL_C"/>
</dbReference>
<evidence type="ECO:0000256" key="1">
    <source>
        <dbReference type="ARBA" id="ARBA00022598"/>
    </source>
</evidence>
<keyword evidence="8" id="KW-1185">Reference proteome</keyword>
<dbReference type="PROSITE" id="PS51733">
    <property type="entry name" value="BPL_LPL_CATALYTIC"/>
    <property type="match status" value="1"/>
</dbReference>
<dbReference type="Pfam" id="PF03099">
    <property type="entry name" value="BPL_LplA_LipB"/>
    <property type="match status" value="1"/>
</dbReference>
<dbReference type="Gene3D" id="3.30.930.10">
    <property type="entry name" value="Bira Bifunctional Protein, Domain 2"/>
    <property type="match status" value="1"/>
</dbReference>
<dbReference type="SUPFAM" id="SSF50037">
    <property type="entry name" value="C-terminal domain of transcriptional repressors"/>
    <property type="match status" value="1"/>
</dbReference>
<dbReference type="PANTHER" id="PTHR12835:SF5">
    <property type="entry name" value="BIOTIN--PROTEIN LIGASE"/>
    <property type="match status" value="1"/>
</dbReference>
<dbReference type="SUPFAM" id="SSF55681">
    <property type="entry name" value="Class II aaRS and biotin synthetases"/>
    <property type="match status" value="1"/>
</dbReference>
<keyword evidence="3" id="KW-0067">ATP-binding</keyword>
<evidence type="ECO:0000256" key="3">
    <source>
        <dbReference type="ARBA" id="ARBA00022840"/>
    </source>
</evidence>
<evidence type="ECO:0000313" key="7">
    <source>
        <dbReference type="EMBL" id="MBF4764044.1"/>
    </source>
</evidence>
<feature type="domain" description="BPL/LPL catalytic" evidence="6">
    <location>
        <begin position="27"/>
        <end position="213"/>
    </location>
</feature>
<evidence type="ECO:0000259" key="6">
    <source>
        <dbReference type="PROSITE" id="PS51733"/>
    </source>
</evidence>
<dbReference type="CDD" id="cd16442">
    <property type="entry name" value="BPL"/>
    <property type="match status" value="1"/>
</dbReference>
<dbReference type="NCBIfam" id="TIGR00121">
    <property type="entry name" value="birA_ligase"/>
    <property type="match status" value="1"/>
</dbReference>
<protein>
    <recommendedName>
        <fullName evidence="5">biotin--[biotin carboxyl-carrier protein] ligase</fullName>
        <ecNumber evidence="5">6.3.4.15</ecNumber>
    </recommendedName>
</protein>
<dbReference type="PANTHER" id="PTHR12835">
    <property type="entry name" value="BIOTIN PROTEIN LIGASE"/>
    <property type="match status" value="1"/>
</dbReference>
<dbReference type="Proteomes" id="UP000640489">
    <property type="component" value="Unassembled WGS sequence"/>
</dbReference>
<dbReference type="InterPro" id="IPR004408">
    <property type="entry name" value="Biotin_CoA_COase_ligase"/>
</dbReference>
<evidence type="ECO:0000256" key="5">
    <source>
        <dbReference type="ARBA" id="ARBA00024227"/>
    </source>
</evidence>
<dbReference type="GO" id="GO:0005737">
    <property type="term" value="C:cytoplasm"/>
    <property type="evidence" value="ECO:0007669"/>
    <property type="project" value="TreeGrafter"/>
</dbReference>
<organism evidence="7 8">
    <name type="scientific">Nocardioides islandensis</name>
    <dbReference type="NCBI Taxonomy" id="433663"/>
    <lineage>
        <taxon>Bacteria</taxon>
        <taxon>Bacillati</taxon>
        <taxon>Actinomycetota</taxon>
        <taxon>Actinomycetes</taxon>
        <taxon>Propionibacteriales</taxon>
        <taxon>Nocardioidaceae</taxon>
        <taxon>Nocardioides</taxon>
    </lineage>
</organism>